<dbReference type="InterPro" id="IPR012337">
    <property type="entry name" value="RNaseH-like_sf"/>
</dbReference>
<name>A0A1C4X5M6_9ACTN</name>
<organism evidence="2 3">
    <name type="scientific">Micromonospora coriariae</name>
    <dbReference type="NCBI Taxonomy" id="285665"/>
    <lineage>
        <taxon>Bacteria</taxon>
        <taxon>Bacillati</taxon>
        <taxon>Actinomycetota</taxon>
        <taxon>Actinomycetes</taxon>
        <taxon>Micromonosporales</taxon>
        <taxon>Micromonosporaceae</taxon>
        <taxon>Micromonospora</taxon>
    </lineage>
</organism>
<reference evidence="3" key="1">
    <citation type="submission" date="2016-06" db="EMBL/GenBank/DDBJ databases">
        <authorList>
            <person name="Varghese N."/>
            <person name="Submissions Spin"/>
        </authorList>
    </citation>
    <scope>NUCLEOTIDE SEQUENCE [LARGE SCALE GENOMIC DNA]</scope>
    <source>
        <strain evidence="3">DSM 44875</strain>
    </source>
</reference>
<proteinExistence type="predicted"/>
<gene>
    <name evidence="2" type="ORF">GA0070607_4689</name>
</gene>
<dbReference type="InterPro" id="IPR001584">
    <property type="entry name" value="Integrase_cat-core"/>
</dbReference>
<feature type="domain" description="Integrase catalytic" evidence="1">
    <location>
        <begin position="138"/>
        <end position="276"/>
    </location>
</feature>
<protein>
    <recommendedName>
        <fullName evidence="1">Integrase catalytic domain-containing protein</fullName>
    </recommendedName>
</protein>
<keyword evidence="3" id="KW-1185">Reference proteome</keyword>
<evidence type="ECO:0000313" key="3">
    <source>
        <dbReference type="Proteomes" id="UP000198243"/>
    </source>
</evidence>
<accession>A0A1C4X5M6</accession>
<dbReference type="AlphaFoldDB" id="A0A1C4X5M6"/>
<evidence type="ECO:0000259" key="1">
    <source>
        <dbReference type="PROSITE" id="PS50994"/>
    </source>
</evidence>
<dbReference type="SUPFAM" id="SSF53098">
    <property type="entry name" value="Ribonuclease H-like"/>
    <property type="match status" value="1"/>
</dbReference>
<evidence type="ECO:0000313" key="2">
    <source>
        <dbReference type="EMBL" id="SCF03531.1"/>
    </source>
</evidence>
<dbReference type="InterPro" id="IPR036397">
    <property type="entry name" value="RNaseH_sf"/>
</dbReference>
<dbReference type="PROSITE" id="PS50994">
    <property type="entry name" value="INTEGRASE"/>
    <property type="match status" value="1"/>
</dbReference>
<dbReference type="GO" id="GO:0003676">
    <property type="term" value="F:nucleic acid binding"/>
    <property type="evidence" value="ECO:0007669"/>
    <property type="project" value="InterPro"/>
</dbReference>
<sequence>MQWAVLLARDSAAKDVELLLLRHEVAVLRRQVARPRVDWADRAMLAGLARLLPRRLWDGLFVRPATLLRWHRDLVRRRWTYPSRRGRPSVTAEIRGLVLRLAGENSTWGYRRIHGELCRLGFRVGASTVWTILRGAGVDPAPKRSAVTWRQFLRAQAEGVLAVDFFTVDTVLLRRLYVLFAVEVATRRVHVLGITTHPAGEWVAQQARNLLMDLGERAGRFRFLVRDRDMKFTTVFDAVFVAAGIEVLKTPVRAPRANAYAERWVGTCAANYSTGC</sequence>
<dbReference type="Gene3D" id="3.30.420.10">
    <property type="entry name" value="Ribonuclease H-like superfamily/Ribonuclease H"/>
    <property type="match status" value="1"/>
</dbReference>
<dbReference type="Proteomes" id="UP000198243">
    <property type="component" value="Chromosome I"/>
</dbReference>
<dbReference type="GO" id="GO:0015074">
    <property type="term" value="P:DNA integration"/>
    <property type="evidence" value="ECO:0007669"/>
    <property type="project" value="InterPro"/>
</dbReference>
<dbReference type="EMBL" id="LT607412">
    <property type="protein sequence ID" value="SCF03531.1"/>
    <property type="molecule type" value="Genomic_DNA"/>
</dbReference>